<dbReference type="SUPFAM" id="SSF90123">
    <property type="entry name" value="ABC transporter transmembrane region"/>
    <property type="match status" value="1"/>
</dbReference>
<sequence>MLLKPLIKRQTYIQLSIVSIVFALMIIAQAYLIVSIIEAIFLSNATFTAILPSLGLLLIVISLRAGMNYLNGLIGLRSANQAKKKLRERTLNHFTKQPVDLSSQGRSGEKVSQLINVVEQTDSYFSQYIPKMIQATIVPLAILIVIFTQNWVSGLIILITAPFIPLFMAIIGMKTKDKSEEQLNELSSFSGQFLDSLQGLTTLKLFGQSEREKTRIEDSSINFRQATLGVLAVAFTSAFMMELISMLSMGLIALELALGLIIFDTISFATAFFVLLLAPEFYIALKDLSSAFHSGRESLTASKKLEEQLNEPVEELTWGEASLTSLPPRIQLNEVSFAYDESETVQAVSATIEAGSSVAIVGKSGAGKTTLLHLIARLLPIHGGEILVNDTDQARLDEQAWFNELSYISQHPYIFSGTIYDNIQMSEPSATKEGIEHAAREAGLEPLIELLNDGLHTGIGEGGRGLSGGEKQRVALARAFLKKPSVILFDEPTTGLDLKTEQVLNESIKKLAEDATLITVAHRMHTIRKADQIIVMDGGQVVGTGQHDMLRQSNATYQALIGEATGGERDDRS</sequence>
<evidence type="ECO:0000259" key="9">
    <source>
        <dbReference type="PROSITE" id="PS50929"/>
    </source>
</evidence>
<reference evidence="10 11" key="1">
    <citation type="submission" date="2023-07" db="EMBL/GenBank/DDBJ databases">
        <title>Genomic Encyclopedia of Type Strains, Phase IV (KMG-IV): sequencing the most valuable type-strain genomes for metagenomic binning, comparative biology and taxonomic classification.</title>
        <authorList>
            <person name="Goeker M."/>
        </authorList>
    </citation>
    <scope>NUCLEOTIDE SEQUENCE [LARGE SCALE GENOMIC DNA]</scope>
    <source>
        <strain evidence="10 11">DSM 15448</strain>
    </source>
</reference>
<dbReference type="InterPro" id="IPR036640">
    <property type="entry name" value="ABC1_TM_sf"/>
</dbReference>
<dbReference type="InterPro" id="IPR027417">
    <property type="entry name" value="P-loop_NTPase"/>
</dbReference>
<proteinExistence type="predicted"/>
<keyword evidence="3" id="KW-0547">Nucleotide-binding</keyword>
<evidence type="ECO:0000256" key="6">
    <source>
        <dbReference type="ARBA" id="ARBA00023136"/>
    </source>
</evidence>
<evidence type="ECO:0000313" key="10">
    <source>
        <dbReference type="EMBL" id="MDQ0353058.1"/>
    </source>
</evidence>
<dbReference type="InterPro" id="IPR039421">
    <property type="entry name" value="Type_1_exporter"/>
</dbReference>
<dbReference type="Pfam" id="PF00664">
    <property type="entry name" value="ABC_membrane"/>
    <property type="match status" value="1"/>
</dbReference>
<organism evidence="10 11">
    <name type="scientific">Alkalibacillus filiformis</name>
    <dbReference type="NCBI Taxonomy" id="200990"/>
    <lineage>
        <taxon>Bacteria</taxon>
        <taxon>Bacillati</taxon>
        <taxon>Bacillota</taxon>
        <taxon>Bacilli</taxon>
        <taxon>Bacillales</taxon>
        <taxon>Bacillaceae</taxon>
        <taxon>Alkalibacillus</taxon>
    </lineage>
</organism>
<feature type="domain" description="ABC transporter" evidence="8">
    <location>
        <begin position="330"/>
        <end position="563"/>
    </location>
</feature>
<keyword evidence="2 7" id="KW-0812">Transmembrane</keyword>
<dbReference type="Gene3D" id="3.40.50.300">
    <property type="entry name" value="P-loop containing nucleotide triphosphate hydrolases"/>
    <property type="match status" value="1"/>
</dbReference>
<evidence type="ECO:0000256" key="2">
    <source>
        <dbReference type="ARBA" id="ARBA00022692"/>
    </source>
</evidence>
<evidence type="ECO:0000259" key="8">
    <source>
        <dbReference type="PROSITE" id="PS50893"/>
    </source>
</evidence>
<protein>
    <submittedName>
        <fullName evidence="10">ATP-binding cassette subfamily C protein CydD</fullName>
    </submittedName>
</protein>
<feature type="transmembrane region" description="Helical" evidence="7">
    <location>
        <begin position="258"/>
        <end position="278"/>
    </location>
</feature>
<dbReference type="InterPro" id="IPR003439">
    <property type="entry name" value="ABC_transporter-like_ATP-bd"/>
</dbReference>
<gene>
    <name evidence="10" type="ORF">J2R98_002919</name>
</gene>
<name>A0ABU0DX73_9BACI</name>
<dbReference type="SMART" id="SM00382">
    <property type="entry name" value="AAA"/>
    <property type="match status" value="1"/>
</dbReference>
<keyword evidence="11" id="KW-1185">Reference proteome</keyword>
<dbReference type="GO" id="GO:0005524">
    <property type="term" value="F:ATP binding"/>
    <property type="evidence" value="ECO:0007669"/>
    <property type="project" value="UniProtKB-KW"/>
</dbReference>
<dbReference type="RefSeq" id="WP_307070156.1">
    <property type="nucleotide sequence ID" value="NZ_JAUSUP010000021.1"/>
</dbReference>
<feature type="transmembrane region" description="Helical" evidence="7">
    <location>
        <begin position="40"/>
        <end position="61"/>
    </location>
</feature>
<comment type="caution">
    <text evidence="10">The sequence shown here is derived from an EMBL/GenBank/DDBJ whole genome shotgun (WGS) entry which is preliminary data.</text>
</comment>
<feature type="transmembrane region" description="Helical" evidence="7">
    <location>
        <begin position="12"/>
        <end position="34"/>
    </location>
</feature>
<dbReference type="PANTHER" id="PTHR24221">
    <property type="entry name" value="ATP-BINDING CASSETTE SUB-FAMILY B"/>
    <property type="match status" value="1"/>
</dbReference>
<comment type="subcellular location">
    <subcellularLocation>
        <location evidence="1">Cell membrane</location>
        <topology evidence="1">Multi-pass membrane protein</topology>
    </subcellularLocation>
</comment>
<dbReference type="EMBL" id="JAUSUP010000021">
    <property type="protein sequence ID" value="MDQ0353058.1"/>
    <property type="molecule type" value="Genomic_DNA"/>
</dbReference>
<feature type="transmembrane region" description="Helical" evidence="7">
    <location>
        <begin position="228"/>
        <end position="252"/>
    </location>
</feature>
<dbReference type="NCBIfam" id="TIGR02857">
    <property type="entry name" value="CydD"/>
    <property type="match status" value="1"/>
</dbReference>
<dbReference type="InterPro" id="IPR014216">
    <property type="entry name" value="ABC_transptr_CydD"/>
</dbReference>
<evidence type="ECO:0000256" key="7">
    <source>
        <dbReference type="SAM" id="Phobius"/>
    </source>
</evidence>
<keyword evidence="4 10" id="KW-0067">ATP-binding</keyword>
<keyword evidence="6 7" id="KW-0472">Membrane</keyword>
<accession>A0ABU0DX73</accession>
<evidence type="ECO:0000256" key="3">
    <source>
        <dbReference type="ARBA" id="ARBA00022741"/>
    </source>
</evidence>
<evidence type="ECO:0000256" key="1">
    <source>
        <dbReference type="ARBA" id="ARBA00004651"/>
    </source>
</evidence>
<evidence type="ECO:0000313" key="11">
    <source>
        <dbReference type="Proteomes" id="UP001236723"/>
    </source>
</evidence>
<dbReference type="InterPro" id="IPR003593">
    <property type="entry name" value="AAA+_ATPase"/>
</dbReference>
<dbReference type="SUPFAM" id="SSF52540">
    <property type="entry name" value="P-loop containing nucleoside triphosphate hydrolases"/>
    <property type="match status" value="1"/>
</dbReference>
<dbReference type="PROSITE" id="PS00211">
    <property type="entry name" value="ABC_TRANSPORTER_1"/>
    <property type="match status" value="1"/>
</dbReference>
<dbReference type="PANTHER" id="PTHR24221:SF654">
    <property type="entry name" value="ATP-BINDING CASSETTE SUB-FAMILY B MEMBER 6"/>
    <property type="match status" value="1"/>
</dbReference>
<keyword evidence="5 7" id="KW-1133">Transmembrane helix</keyword>
<feature type="transmembrane region" description="Helical" evidence="7">
    <location>
        <begin position="155"/>
        <end position="173"/>
    </location>
</feature>
<dbReference type="PROSITE" id="PS50893">
    <property type="entry name" value="ABC_TRANSPORTER_2"/>
    <property type="match status" value="1"/>
</dbReference>
<feature type="domain" description="ABC transmembrane type-1" evidence="9">
    <location>
        <begin position="17"/>
        <end position="297"/>
    </location>
</feature>
<evidence type="ECO:0000256" key="4">
    <source>
        <dbReference type="ARBA" id="ARBA00022840"/>
    </source>
</evidence>
<dbReference type="CDD" id="cd18584">
    <property type="entry name" value="ABC_6TM_AarD_CydD"/>
    <property type="match status" value="1"/>
</dbReference>
<evidence type="ECO:0000256" key="5">
    <source>
        <dbReference type="ARBA" id="ARBA00022989"/>
    </source>
</evidence>
<dbReference type="InterPro" id="IPR017871">
    <property type="entry name" value="ABC_transporter-like_CS"/>
</dbReference>
<dbReference type="Gene3D" id="1.20.1560.10">
    <property type="entry name" value="ABC transporter type 1, transmembrane domain"/>
    <property type="match status" value="1"/>
</dbReference>
<dbReference type="InterPro" id="IPR011527">
    <property type="entry name" value="ABC1_TM_dom"/>
</dbReference>
<dbReference type="Pfam" id="PF00005">
    <property type="entry name" value="ABC_tran"/>
    <property type="match status" value="1"/>
</dbReference>
<dbReference type="PROSITE" id="PS50929">
    <property type="entry name" value="ABC_TM1F"/>
    <property type="match status" value="1"/>
</dbReference>
<dbReference type="Proteomes" id="UP001236723">
    <property type="component" value="Unassembled WGS sequence"/>
</dbReference>